<keyword evidence="2" id="KW-1185">Reference proteome</keyword>
<protein>
    <submittedName>
        <fullName evidence="1">Uncharacterized protein</fullName>
    </submittedName>
</protein>
<comment type="caution">
    <text evidence="1">The sequence shown here is derived from an EMBL/GenBank/DDBJ whole genome shotgun (WGS) entry which is preliminary data.</text>
</comment>
<proteinExistence type="predicted"/>
<sequence length="360" mass="40418">MKNTLPKRFELLPPEQYLPVGLQLVHFSAKLTNSKVRACGVRLAPDANRTSYPYVYVRNLINQGVDLDLDYLAKSDKAAAIVKHLHAAKHDPAPVMTDDERRHLLEIMDSIKQTKAEIHTSTVSLRTKQILIPKGQGYVALSPLGSNGLGRLLNTRVTQHNQMVKKGDKSSDKPTKLRYLQTAVFGIGGSHPINVGSLAQDLRRPLVFHGPREQPDVKRAIALYYQGSRIVLPRPLLMQYLTWLNQEGRGHTDMRTRLQELAYIHALVRAVLWRAEQDLRCLQEHDSSLPKHTNGPVAETAPRLARGLTLPACRTAEWKYEFAWTVANQIAETNFGKGQPGFNFDGAARQTLCTMIRGML</sequence>
<dbReference type="InterPro" id="IPR013397">
    <property type="entry name" value="CRISPR-assoc_prot_Csy1"/>
</dbReference>
<dbReference type="Proteomes" id="UP000575898">
    <property type="component" value="Unassembled WGS sequence"/>
</dbReference>
<organism evidence="1 2">
    <name type="scientific">Chitinivorax tropicus</name>
    <dbReference type="NCBI Taxonomy" id="714531"/>
    <lineage>
        <taxon>Bacteria</taxon>
        <taxon>Pseudomonadati</taxon>
        <taxon>Pseudomonadota</taxon>
        <taxon>Betaproteobacteria</taxon>
        <taxon>Chitinivorax</taxon>
    </lineage>
</organism>
<evidence type="ECO:0000313" key="1">
    <source>
        <dbReference type="EMBL" id="MBB5018452.1"/>
    </source>
</evidence>
<reference evidence="1 2" key="1">
    <citation type="submission" date="2020-08" db="EMBL/GenBank/DDBJ databases">
        <title>Genomic Encyclopedia of Type Strains, Phase IV (KMG-IV): sequencing the most valuable type-strain genomes for metagenomic binning, comparative biology and taxonomic classification.</title>
        <authorList>
            <person name="Goeker M."/>
        </authorList>
    </citation>
    <scope>NUCLEOTIDE SEQUENCE [LARGE SCALE GENOMIC DNA]</scope>
    <source>
        <strain evidence="1 2">DSM 27165</strain>
    </source>
</reference>
<accession>A0A840MNX4</accession>
<dbReference type="RefSeq" id="WP_184037746.1">
    <property type="nucleotide sequence ID" value="NZ_JACHHY010000009.1"/>
</dbReference>
<name>A0A840MNX4_9PROT</name>
<dbReference type="AlphaFoldDB" id="A0A840MNX4"/>
<dbReference type="Pfam" id="PF09611">
    <property type="entry name" value="Cas_Csy1"/>
    <property type="match status" value="1"/>
</dbReference>
<evidence type="ECO:0000313" key="2">
    <source>
        <dbReference type="Proteomes" id="UP000575898"/>
    </source>
</evidence>
<dbReference type="EMBL" id="JACHHY010000009">
    <property type="protein sequence ID" value="MBB5018452.1"/>
    <property type="molecule type" value="Genomic_DNA"/>
</dbReference>
<gene>
    <name evidence="1" type="ORF">HNQ59_001741</name>
</gene>